<evidence type="ECO:0000313" key="4">
    <source>
        <dbReference type="Proteomes" id="UP001142055"/>
    </source>
</evidence>
<keyword evidence="4" id="KW-1185">Reference proteome</keyword>
<accession>A0A9Q0MFV4</accession>
<dbReference type="Proteomes" id="UP001142055">
    <property type="component" value="Chromosome 1"/>
</dbReference>
<evidence type="ECO:0000313" key="3">
    <source>
        <dbReference type="EMBL" id="KAJ6224917.1"/>
    </source>
</evidence>
<feature type="chain" id="PRO_5040403418" evidence="2">
    <location>
        <begin position="25"/>
        <end position="195"/>
    </location>
</feature>
<dbReference type="EMBL" id="JAPWDV010000001">
    <property type="protein sequence ID" value="KAJ6224917.1"/>
    <property type="molecule type" value="Genomic_DNA"/>
</dbReference>
<organism evidence="3 4">
    <name type="scientific">Blomia tropicalis</name>
    <name type="common">Mite</name>
    <dbReference type="NCBI Taxonomy" id="40697"/>
    <lineage>
        <taxon>Eukaryota</taxon>
        <taxon>Metazoa</taxon>
        <taxon>Ecdysozoa</taxon>
        <taxon>Arthropoda</taxon>
        <taxon>Chelicerata</taxon>
        <taxon>Arachnida</taxon>
        <taxon>Acari</taxon>
        <taxon>Acariformes</taxon>
        <taxon>Sarcoptiformes</taxon>
        <taxon>Astigmata</taxon>
        <taxon>Glycyphagoidea</taxon>
        <taxon>Echimyopodidae</taxon>
        <taxon>Blomia</taxon>
    </lineage>
</organism>
<name>A0A9Q0MFV4_BLOTA</name>
<feature type="region of interest" description="Disordered" evidence="1">
    <location>
        <begin position="43"/>
        <end position="69"/>
    </location>
</feature>
<protein>
    <submittedName>
        <fullName evidence="3">Uncharacterized protein</fullName>
    </submittedName>
</protein>
<evidence type="ECO:0000256" key="2">
    <source>
        <dbReference type="SAM" id="SignalP"/>
    </source>
</evidence>
<feature type="signal peptide" evidence="2">
    <location>
        <begin position="1"/>
        <end position="24"/>
    </location>
</feature>
<comment type="caution">
    <text evidence="3">The sequence shown here is derived from an EMBL/GenBank/DDBJ whole genome shotgun (WGS) entry which is preliminary data.</text>
</comment>
<dbReference type="AlphaFoldDB" id="A0A9Q0MFV4"/>
<keyword evidence="2" id="KW-0732">Signal</keyword>
<proteinExistence type="predicted"/>
<reference evidence="3" key="1">
    <citation type="submission" date="2022-12" db="EMBL/GenBank/DDBJ databases">
        <title>Genome assemblies of Blomia tropicalis.</title>
        <authorList>
            <person name="Cui Y."/>
        </authorList>
    </citation>
    <scope>NUCLEOTIDE SEQUENCE</scope>
    <source>
        <tissue evidence="3">Adult mites</tissue>
    </source>
</reference>
<gene>
    <name evidence="3" type="ORF">RDWZM_003462</name>
</gene>
<evidence type="ECO:0000256" key="1">
    <source>
        <dbReference type="SAM" id="MobiDB-lite"/>
    </source>
</evidence>
<sequence length="195" mass="22428">MANNYWSISTCIAICLLVSSNCWCNNGKKKLIRTSYGSEPNHRMYSKGPINSPPEHGKPNEYDQTMPEEEVNPQCSPDEIVKCDFNQEHLTNCVKCDMKTVDMQRFIKCEDILEGSLQNMTAYGGYETNDSIVMVCSIVNRFLRCSVPLVFRFCNDCAVHQFVKKYRPHLELCHLISPQMPYSVSDAKYPIEIYE</sequence>